<proteinExistence type="predicted"/>
<evidence type="ECO:0000313" key="2">
    <source>
        <dbReference type="EMBL" id="OJT02197.1"/>
    </source>
</evidence>
<feature type="region of interest" description="Disordered" evidence="1">
    <location>
        <begin position="70"/>
        <end position="101"/>
    </location>
</feature>
<comment type="caution">
    <text evidence="2">The sequence shown here is derived from an EMBL/GenBank/DDBJ whole genome shotgun (WGS) entry which is preliminary data.</text>
</comment>
<accession>A0A1M2V3R7</accession>
<dbReference type="AlphaFoldDB" id="A0A1M2V3R7"/>
<dbReference type="EMBL" id="MNAD01001693">
    <property type="protein sequence ID" value="OJT02197.1"/>
    <property type="molecule type" value="Genomic_DNA"/>
</dbReference>
<evidence type="ECO:0000256" key="1">
    <source>
        <dbReference type="SAM" id="MobiDB-lite"/>
    </source>
</evidence>
<sequence length="114" mass="12682">MSKTSSCGWKNALTEQSDAGQFATGMPSVEVSTLVTLPCNWLGMEVRWSPRRSGFAPRSAAHTIDTHVEVPDTTSKKRQDMLRQEREARARGDSRDAVNRELRNVHATARVGEI</sequence>
<keyword evidence="3" id="KW-1185">Reference proteome</keyword>
<name>A0A1M2V3R7_TRAPU</name>
<protein>
    <submittedName>
        <fullName evidence="2">Uncharacterized protein</fullName>
    </submittedName>
</protein>
<reference evidence="2 3" key="1">
    <citation type="submission" date="2016-10" db="EMBL/GenBank/DDBJ databases">
        <title>Genome sequence of the basidiomycete white-rot fungus Trametes pubescens.</title>
        <authorList>
            <person name="Makela M.R."/>
            <person name="Granchi Z."/>
            <person name="Peng M."/>
            <person name="De Vries R.P."/>
            <person name="Grigoriev I."/>
            <person name="Riley R."/>
            <person name="Hilden K."/>
        </authorList>
    </citation>
    <scope>NUCLEOTIDE SEQUENCE [LARGE SCALE GENOMIC DNA]</scope>
    <source>
        <strain evidence="2 3">FBCC735</strain>
    </source>
</reference>
<dbReference type="Proteomes" id="UP000184267">
    <property type="component" value="Unassembled WGS sequence"/>
</dbReference>
<evidence type="ECO:0000313" key="3">
    <source>
        <dbReference type="Proteomes" id="UP000184267"/>
    </source>
</evidence>
<gene>
    <name evidence="2" type="ORF">TRAPUB_7312</name>
</gene>
<organism evidence="2 3">
    <name type="scientific">Trametes pubescens</name>
    <name type="common">White-rot fungus</name>
    <dbReference type="NCBI Taxonomy" id="154538"/>
    <lineage>
        <taxon>Eukaryota</taxon>
        <taxon>Fungi</taxon>
        <taxon>Dikarya</taxon>
        <taxon>Basidiomycota</taxon>
        <taxon>Agaricomycotina</taxon>
        <taxon>Agaricomycetes</taxon>
        <taxon>Polyporales</taxon>
        <taxon>Polyporaceae</taxon>
        <taxon>Trametes</taxon>
    </lineage>
</organism>